<evidence type="ECO:0000313" key="3">
    <source>
        <dbReference type="Proteomes" id="UP000298781"/>
    </source>
</evidence>
<dbReference type="SUPFAM" id="SSF54427">
    <property type="entry name" value="NTF2-like"/>
    <property type="match status" value="1"/>
</dbReference>
<evidence type="ECO:0000259" key="1">
    <source>
        <dbReference type="Pfam" id="PF12680"/>
    </source>
</evidence>
<gene>
    <name evidence="2" type="ORF">E8M01_03745</name>
</gene>
<name>A0A4D7BMK4_9HYPH</name>
<dbReference type="InterPro" id="IPR032710">
    <property type="entry name" value="NTF2-like_dom_sf"/>
</dbReference>
<proteinExistence type="predicted"/>
<sequence>MPDVIRTWHQIVEARDPKRLDGLLADDVVFVSPVVHTPQTGKAVTAAYLTAALQVLNNGHFRYLGAWYGEASAVLEFETTVDGIVINGVDMIGWNEAGKITHFKVMARPLKAINLLHQLMGAMLQKMAGRP</sequence>
<protein>
    <submittedName>
        <fullName evidence="2">Nuclear transport factor 2 family protein</fullName>
    </submittedName>
</protein>
<dbReference type="Pfam" id="PF12680">
    <property type="entry name" value="SnoaL_2"/>
    <property type="match status" value="1"/>
</dbReference>
<organism evidence="2 3">
    <name type="scientific">Phreatobacter stygius</name>
    <dbReference type="NCBI Taxonomy" id="1940610"/>
    <lineage>
        <taxon>Bacteria</taxon>
        <taxon>Pseudomonadati</taxon>
        <taxon>Pseudomonadota</taxon>
        <taxon>Alphaproteobacteria</taxon>
        <taxon>Hyphomicrobiales</taxon>
        <taxon>Phreatobacteraceae</taxon>
        <taxon>Phreatobacter</taxon>
    </lineage>
</organism>
<keyword evidence="3" id="KW-1185">Reference proteome</keyword>
<evidence type="ECO:0000313" key="2">
    <source>
        <dbReference type="EMBL" id="QCI69027.1"/>
    </source>
</evidence>
<accession>A0A4D7BMK4</accession>
<dbReference type="Proteomes" id="UP000298781">
    <property type="component" value="Chromosome"/>
</dbReference>
<dbReference type="KEGG" id="pstg:E8M01_03745"/>
<dbReference type="Gene3D" id="3.10.450.50">
    <property type="match status" value="1"/>
</dbReference>
<feature type="domain" description="SnoaL-like" evidence="1">
    <location>
        <begin position="5"/>
        <end position="102"/>
    </location>
</feature>
<dbReference type="InterPro" id="IPR037401">
    <property type="entry name" value="SnoaL-like"/>
</dbReference>
<dbReference type="OrthoDB" id="1163083at2"/>
<reference evidence="2 3" key="1">
    <citation type="submission" date="2019-04" db="EMBL/GenBank/DDBJ databases">
        <title>Phreatobacter aquaticus sp. nov.</title>
        <authorList>
            <person name="Choi A."/>
        </authorList>
    </citation>
    <scope>NUCLEOTIDE SEQUENCE [LARGE SCALE GENOMIC DNA]</scope>
    <source>
        <strain evidence="2 3">KCTC 52518</strain>
    </source>
</reference>
<dbReference type="AlphaFoldDB" id="A0A4D7BMK4"/>
<dbReference type="EMBL" id="CP039690">
    <property type="protein sequence ID" value="QCI69027.1"/>
    <property type="molecule type" value="Genomic_DNA"/>
</dbReference>